<keyword evidence="2" id="KW-0819">tRNA processing</keyword>
<reference evidence="4 5" key="1">
    <citation type="journal article" date="2011" name="Proc. Natl. Acad. Sci. U.S.A.">
        <title>Niche of harmful alga Aureococcus anophagefferens revealed through ecogenomics.</title>
        <authorList>
            <person name="Gobler C.J."/>
            <person name="Berry D.L."/>
            <person name="Dyhrman S.T."/>
            <person name="Wilhelm S.W."/>
            <person name="Salamov A."/>
            <person name="Lobanov A.V."/>
            <person name="Zhang Y."/>
            <person name="Collier J.L."/>
            <person name="Wurch L.L."/>
            <person name="Kustka A.B."/>
            <person name="Dill B.D."/>
            <person name="Shah M."/>
            <person name="VerBerkmoes N.C."/>
            <person name="Kuo A."/>
            <person name="Terry A."/>
            <person name="Pangilinan J."/>
            <person name="Lindquist E.A."/>
            <person name="Lucas S."/>
            <person name="Paulsen I.T."/>
            <person name="Hattenrath-Lehmann T.K."/>
            <person name="Talmage S.C."/>
            <person name="Walker E.A."/>
            <person name="Koch F."/>
            <person name="Burson A.M."/>
            <person name="Marcoval M.A."/>
            <person name="Tang Y.Z."/>
            <person name="Lecleir G.R."/>
            <person name="Coyne K.J."/>
            <person name="Berg G.M."/>
            <person name="Bertrand E.M."/>
            <person name="Saito M.A."/>
            <person name="Gladyshev V.N."/>
            <person name="Grigoriev I.V."/>
        </authorList>
    </citation>
    <scope>NUCLEOTIDE SEQUENCE [LARGE SCALE GENOMIC DNA]</scope>
    <source>
        <strain evidence="5">CCMP 1984</strain>
    </source>
</reference>
<comment type="similarity">
    <text evidence="1">Belongs to the SEN54 family.</text>
</comment>
<dbReference type="RefSeq" id="XP_009033584.1">
    <property type="nucleotide sequence ID" value="XM_009035336.1"/>
</dbReference>
<evidence type="ECO:0000313" key="4">
    <source>
        <dbReference type="EMBL" id="EGB11191.1"/>
    </source>
</evidence>
<dbReference type="InterPro" id="IPR024337">
    <property type="entry name" value="tRNA_splic_suSen54"/>
</dbReference>
<dbReference type="InterPro" id="IPR024336">
    <property type="entry name" value="tRNA_splic_suSen54_N"/>
</dbReference>
<proteinExistence type="inferred from homology"/>
<dbReference type="EMBL" id="GL833122">
    <property type="protein sequence ID" value="EGB11191.1"/>
    <property type="molecule type" value="Genomic_DNA"/>
</dbReference>
<protein>
    <recommendedName>
        <fullName evidence="3">tRNA-splicing endonuclease subunit Sen54 N-terminal domain-containing protein</fullName>
    </recommendedName>
</protein>
<dbReference type="AlphaFoldDB" id="F0Y0B6"/>
<dbReference type="InParanoid" id="F0Y0B6"/>
<sequence length="271" mass="28123">MSVFKRLRTTLATYVPGLGAAESDDGLDPPPSDDDVYKRFGNKSIGVWCPDLGMAKLLRTRGKQLRTMGVSIDGSVCLFGEEALYLCERALLVLLPSEDAAEPLHAREVYGVCVAGAPAAPAGEAPAAAPAGAAPPPAAAAPRHAPCPLHCYWVYAHLRSLGYASFRRHAQARADGGDAEAPALWRAGDAGPPPVAWEVHQPSAQFSKRRLPPPSFLVFVALYGGALPPVADVSALIAACAPAAVKAAVVAGDGTVLIFEMKAGVPDADAQ</sequence>
<keyword evidence="5" id="KW-1185">Reference proteome</keyword>
<dbReference type="KEGG" id="aaf:AURANDRAFT_61507"/>
<dbReference type="PANTHER" id="PTHR21027">
    <property type="entry name" value="TRNA-SPLICING ENDONUCLEASE SUBUNIT SEN54"/>
    <property type="match status" value="1"/>
</dbReference>
<dbReference type="Proteomes" id="UP000002729">
    <property type="component" value="Unassembled WGS sequence"/>
</dbReference>
<accession>F0Y0B6</accession>
<evidence type="ECO:0000256" key="2">
    <source>
        <dbReference type="ARBA" id="ARBA00022694"/>
    </source>
</evidence>
<dbReference type="OrthoDB" id="514732at2759"/>
<name>F0Y0B6_AURAN</name>
<feature type="domain" description="tRNA-splicing endonuclease subunit Sen54 N-terminal" evidence="3">
    <location>
        <begin position="41"/>
        <end position="90"/>
    </location>
</feature>
<organism evidence="5">
    <name type="scientific">Aureococcus anophagefferens</name>
    <name type="common">Harmful bloom alga</name>
    <dbReference type="NCBI Taxonomy" id="44056"/>
    <lineage>
        <taxon>Eukaryota</taxon>
        <taxon>Sar</taxon>
        <taxon>Stramenopiles</taxon>
        <taxon>Ochrophyta</taxon>
        <taxon>Pelagophyceae</taxon>
        <taxon>Pelagomonadales</taxon>
        <taxon>Pelagomonadaceae</taxon>
        <taxon>Aureococcus</taxon>
    </lineage>
</organism>
<gene>
    <name evidence="4" type="ORF">AURANDRAFT_61507</name>
</gene>
<evidence type="ECO:0000313" key="5">
    <source>
        <dbReference type="Proteomes" id="UP000002729"/>
    </source>
</evidence>
<evidence type="ECO:0000256" key="1">
    <source>
        <dbReference type="ARBA" id="ARBA00005736"/>
    </source>
</evidence>
<dbReference type="Pfam" id="PF12928">
    <property type="entry name" value="tRNA_int_end_N2"/>
    <property type="match status" value="1"/>
</dbReference>
<dbReference type="PANTHER" id="PTHR21027:SF1">
    <property type="entry name" value="TRNA-SPLICING ENDONUCLEASE SUBUNIT SEN54"/>
    <property type="match status" value="1"/>
</dbReference>
<evidence type="ECO:0000259" key="3">
    <source>
        <dbReference type="Pfam" id="PF12928"/>
    </source>
</evidence>
<dbReference type="GO" id="GO:0000379">
    <property type="term" value="P:tRNA-type intron splice site recognition and cleavage"/>
    <property type="evidence" value="ECO:0007669"/>
    <property type="project" value="TreeGrafter"/>
</dbReference>
<dbReference type="GO" id="GO:0000214">
    <property type="term" value="C:tRNA-intron endonuclease complex"/>
    <property type="evidence" value="ECO:0007669"/>
    <property type="project" value="TreeGrafter"/>
</dbReference>
<dbReference type="GeneID" id="20223501"/>